<keyword evidence="2" id="KW-0963">Cytoplasm</keyword>
<dbReference type="CDD" id="cd00552">
    <property type="entry name" value="RaiA"/>
    <property type="match status" value="1"/>
</dbReference>
<evidence type="ECO:0000259" key="4">
    <source>
        <dbReference type="Pfam" id="PF16321"/>
    </source>
</evidence>
<feature type="coiled-coil region" evidence="3">
    <location>
        <begin position="73"/>
        <end position="100"/>
    </location>
</feature>
<comment type="subunit">
    <text evidence="2">Interacts with 100S ribosomes.</text>
</comment>
<evidence type="ECO:0000313" key="6">
    <source>
        <dbReference type="Proteomes" id="UP001649230"/>
    </source>
</evidence>
<comment type="function">
    <text evidence="2">Required for dimerization of active 70S ribosomes into 100S ribosomes in stationary phase; 100S ribosomes are translationally inactive and sometimes present during exponential growth.</text>
</comment>
<proteinExistence type="inferred from homology"/>
<dbReference type="Proteomes" id="UP001649230">
    <property type="component" value="Chromosome"/>
</dbReference>
<dbReference type="NCBIfam" id="TIGR00741">
    <property type="entry name" value="yfiA"/>
    <property type="match status" value="1"/>
</dbReference>
<dbReference type="SUPFAM" id="SSF69754">
    <property type="entry name" value="Ribosome binding protein Y (YfiA homologue)"/>
    <property type="match status" value="1"/>
</dbReference>
<keyword evidence="6" id="KW-1185">Reference proteome</keyword>
<protein>
    <recommendedName>
        <fullName evidence="2">Ribosome hibernation promoting factor</fullName>
        <shortName evidence="2">HPF</shortName>
    </recommendedName>
</protein>
<dbReference type="InterPro" id="IPR003489">
    <property type="entry name" value="RHF/RaiA"/>
</dbReference>
<dbReference type="Pfam" id="PF02482">
    <property type="entry name" value="Ribosomal_S30AE"/>
    <property type="match status" value="1"/>
</dbReference>
<sequence length="178" mass="20477">MQVIVHGKHLTVTSALHEYVERKLGRLDTWFEDTCELHVTLSLQGHKQLHVVEATVVGSGVVLRAEEKRSDMYASIDVVADKLERQARKLKDKIKHKLRHSGVLEEAEFFSDDQETNEPKFEVARIKTIPHKPEDIEEAILQMNLLDHNFHLFFNSDSNKTELVYRRSDGTYGLITTA</sequence>
<evidence type="ECO:0000313" key="5">
    <source>
        <dbReference type="EMBL" id="UJF33820.1"/>
    </source>
</evidence>
<keyword evidence="3" id="KW-0175">Coiled coil</keyword>
<dbReference type="InterPro" id="IPR036567">
    <property type="entry name" value="RHF-like"/>
</dbReference>
<dbReference type="HAMAP" id="MF_00839">
    <property type="entry name" value="HPF"/>
    <property type="match status" value="1"/>
</dbReference>
<comment type="similarity">
    <text evidence="2">Belongs to the HPF/YfiA ribosome-associated protein family. Long HPF subfamily.</text>
</comment>
<organism evidence="5 6">
    <name type="scientific">Paenibacillus hexagrammi</name>
    <dbReference type="NCBI Taxonomy" id="2908839"/>
    <lineage>
        <taxon>Bacteria</taxon>
        <taxon>Bacillati</taxon>
        <taxon>Bacillota</taxon>
        <taxon>Bacilli</taxon>
        <taxon>Bacillales</taxon>
        <taxon>Paenibacillaceae</taxon>
        <taxon>Paenibacillus</taxon>
    </lineage>
</organism>
<dbReference type="PANTHER" id="PTHR33231">
    <property type="entry name" value="30S RIBOSOMAL PROTEIN"/>
    <property type="match status" value="1"/>
</dbReference>
<dbReference type="Gene3D" id="3.30.505.50">
    <property type="entry name" value="Sigma 54 modulation/S30EA ribosomal protein, C-terminal domain"/>
    <property type="match status" value="1"/>
</dbReference>
<gene>
    <name evidence="5" type="primary">raiA</name>
    <name evidence="2" type="synonym">hpf</name>
    <name evidence="5" type="ORF">L0M14_00690</name>
</gene>
<comment type="subcellular location">
    <subcellularLocation>
        <location evidence="2">Cytoplasm</location>
    </subcellularLocation>
</comment>
<dbReference type="InterPro" id="IPR038416">
    <property type="entry name" value="Ribosom_S30AE_C_sf"/>
</dbReference>
<evidence type="ECO:0000256" key="2">
    <source>
        <dbReference type="HAMAP-Rule" id="MF_00839"/>
    </source>
</evidence>
<evidence type="ECO:0000256" key="1">
    <source>
        <dbReference type="ARBA" id="ARBA00022845"/>
    </source>
</evidence>
<keyword evidence="1 2" id="KW-0810">Translation regulation</keyword>
<dbReference type="PANTHER" id="PTHR33231:SF1">
    <property type="entry name" value="30S RIBOSOMAL PROTEIN"/>
    <property type="match status" value="1"/>
</dbReference>
<dbReference type="RefSeq" id="WP_235120211.1">
    <property type="nucleotide sequence ID" value="NZ_CP090978.1"/>
</dbReference>
<dbReference type="EMBL" id="CP090978">
    <property type="protein sequence ID" value="UJF33820.1"/>
    <property type="molecule type" value="Genomic_DNA"/>
</dbReference>
<accession>A0ABY3SL13</accession>
<dbReference type="InterPro" id="IPR032528">
    <property type="entry name" value="Ribosom_S30AE_C"/>
</dbReference>
<dbReference type="Gene3D" id="3.30.160.100">
    <property type="entry name" value="Ribosome hibernation promotion factor-like"/>
    <property type="match status" value="1"/>
</dbReference>
<dbReference type="Pfam" id="PF16321">
    <property type="entry name" value="Ribosom_S30AE_C"/>
    <property type="match status" value="1"/>
</dbReference>
<dbReference type="InterPro" id="IPR034694">
    <property type="entry name" value="HPF_long/plastid"/>
</dbReference>
<name>A0ABY3SL13_9BACL</name>
<reference evidence="5 6" key="1">
    <citation type="journal article" date="2024" name="Int. J. Syst. Evol. Microbiol.">
        <title>Paenibacillus hexagrammi sp. nov., a novel bacterium isolated from the gut content of Hexagrammos agrammus.</title>
        <authorList>
            <person name="Jung H.K."/>
            <person name="Kim D.G."/>
            <person name="Zin H."/>
            <person name="Park J."/>
            <person name="Jung H."/>
            <person name="Kim Y.O."/>
            <person name="Kong H.J."/>
            <person name="Kim J.W."/>
            <person name="Kim Y.S."/>
        </authorList>
    </citation>
    <scope>NUCLEOTIDE SEQUENCE [LARGE SCALE GENOMIC DNA]</scope>
    <source>
        <strain evidence="5 6">YPD9-1</strain>
    </source>
</reference>
<dbReference type="InterPro" id="IPR050574">
    <property type="entry name" value="HPF/YfiA_ribosome-assoc"/>
</dbReference>
<feature type="domain" description="Sigma 54 modulation/S30EA ribosomal protein C-terminal" evidence="4">
    <location>
        <begin position="120"/>
        <end position="174"/>
    </location>
</feature>
<evidence type="ECO:0000256" key="3">
    <source>
        <dbReference type="SAM" id="Coils"/>
    </source>
</evidence>